<organism evidence="3 4">
    <name type="scientific">Heligmosomoides polygyrus</name>
    <name type="common">Parasitic roundworm</name>
    <dbReference type="NCBI Taxonomy" id="6339"/>
    <lineage>
        <taxon>Eukaryota</taxon>
        <taxon>Metazoa</taxon>
        <taxon>Ecdysozoa</taxon>
        <taxon>Nematoda</taxon>
        <taxon>Chromadorea</taxon>
        <taxon>Rhabditida</taxon>
        <taxon>Rhabditina</taxon>
        <taxon>Rhabditomorpha</taxon>
        <taxon>Strongyloidea</taxon>
        <taxon>Heligmosomidae</taxon>
        <taxon>Heligmosomoides</taxon>
    </lineage>
</organism>
<keyword evidence="3" id="KW-1185">Reference proteome</keyword>
<proteinExistence type="predicted"/>
<dbReference type="Proteomes" id="UP000050761">
    <property type="component" value="Unassembled WGS sequence"/>
</dbReference>
<reference evidence="4" key="2">
    <citation type="submission" date="2019-09" db="UniProtKB">
        <authorList>
            <consortium name="WormBaseParasite"/>
        </authorList>
    </citation>
    <scope>IDENTIFICATION</scope>
</reference>
<gene>
    <name evidence="2" type="ORF">HPBE_LOCUS19336</name>
</gene>
<sequence>MILLICVLVLINGSSACMKTVPGDVPHIDDPVCDNCAAATDLTCPQEYMCDFSYLKRTKNGAQCSTYSCSKGQMIAYISLVSSAVDSAVCDTNSQLVWKTETGEVYGKTLQATCAFRERLLLFLFTRKFCLRVGSGKLTIHDVVRSQR</sequence>
<keyword evidence="1" id="KW-0732">Signal</keyword>
<feature type="chain" id="PRO_5044552011" evidence="1">
    <location>
        <begin position="17"/>
        <end position="148"/>
    </location>
</feature>
<evidence type="ECO:0000256" key="1">
    <source>
        <dbReference type="SAM" id="SignalP"/>
    </source>
</evidence>
<evidence type="ECO:0000313" key="2">
    <source>
        <dbReference type="EMBL" id="VDP14810.1"/>
    </source>
</evidence>
<accession>A0A3P8BBU4</accession>
<protein>
    <submittedName>
        <fullName evidence="4">UPAR/Ly6 domain-containing protein</fullName>
    </submittedName>
</protein>
<dbReference type="EMBL" id="UZAH01031295">
    <property type="protein sequence ID" value="VDP14810.1"/>
    <property type="molecule type" value="Genomic_DNA"/>
</dbReference>
<feature type="signal peptide" evidence="1">
    <location>
        <begin position="1"/>
        <end position="16"/>
    </location>
</feature>
<accession>A0A183GB82</accession>
<dbReference type="AlphaFoldDB" id="A0A183GB82"/>
<name>A0A183GB82_HELPZ</name>
<evidence type="ECO:0000313" key="4">
    <source>
        <dbReference type="WBParaSite" id="HPBE_0001933501-mRNA-1"/>
    </source>
</evidence>
<dbReference type="WBParaSite" id="HPBE_0001933501-mRNA-1">
    <property type="protein sequence ID" value="HPBE_0001933501-mRNA-1"/>
    <property type="gene ID" value="HPBE_0001933501"/>
</dbReference>
<dbReference type="OrthoDB" id="5894815at2759"/>
<reference evidence="2 3" key="1">
    <citation type="submission" date="2018-11" db="EMBL/GenBank/DDBJ databases">
        <authorList>
            <consortium name="Pathogen Informatics"/>
        </authorList>
    </citation>
    <scope>NUCLEOTIDE SEQUENCE [LARGE SCALE GENOMIC DNA]</scope>
</reference>
<evidence type="ECO:0000313" key="3">
    <source>
        <dbReference type="Proteomes" id="UP000050761"/>
    </source>
</evidence>